<accession>A0A6A5UPU8</accession>
<feature type="region of interest" description="Disordered" evidence="1">
    <location>
        <begin position="1"/>
        <end position="103"/>
    </location>
</feature>
<evidence type="ECO:0000313" key="2">
    <source>
        <dbReference type="EMBL" id="KAF1966430.1"/>
    </source>
</evidence>
<gene>
    <name evidence="2" type="ORF">BU23DRAFT_325996</name>
</gene>
<reference evidence="2" key="1">
    <citation type="journal article" date="2020" name="Stud. Mycol.">
        <title>101 Dothideomycetes genomes: a test case for predicting lifestyles and emergence of pathogens.</title>
        <authorList>
            <person name="Haridas S."/>
            <person name="Albert R."/>
            <person name="Binder M."/>
            <person name="Bloem J."/>
            <person name="Labutti K."/>
            <person name="Salamov A."/>
            <person name="Andreopoulos B."/>
            <person name="Baker S."/>
            <person name="Barry K."/>
            <person name="Bills G."/>
            <person name="Bluhm B."/>
            <person name="Cannon C."/>
            <person name="Castanera R."/>
            <person name="Culley D."/>
            <person name="Daum C."/>
            <person name="Ezra D."/>
            <person name="Gonzalez J."/>
            <person name="Henrissat B."/>
            <person name="Kuo A."/>
            <person name="Liang C."/>
            <person name="Lipzen A."/>
            <person name="Lutzoni F."/>
            <person name="Magnuson J."/>
            <person name="Mondo S."/>
            <person name="Nolan M."/>
            <person name="Ohm R."/>
            <person name="Pangilinan J."/>
            <person name="Park H.-J."/>
            <person name="Ramirez L."/>
            <person name="Alfaro M."/>
            <person name="Sun H."/>
            <person name="Tritt A."/>
            <person name="Yoshinaga Y."/>
            <person name="Zwiers L.-H."/>
            <person name="Turgeon B."/>
            <person name="Goodwin S."/>
            <person name="Spatafora J."/>
            <person name="Crous P."/>
            <person name="Grigoriev I."/>
        </authorList>
    </citation>
    <scope>NUCLEOTIDE SEQUENCE</scope>
    <source>
        <strain evidence="2">CBS 107.79</strain>
    </source>
</reference>
<proteinExistence type="predicted"/>
<feature type="compositionally biased region" description="Basic residues" evidence="1">
    <location>
        <begin position="39"/>
        <end position="49"/>
    </location>
</feature>
<protein>
    <submittedName>
        <fullName evidence="2">Uncharacterized protein</fullName>
    </submittedName>
</protein>
<evidence type="ECO:0000256" key="1">
    <source>
        <dbReference type="SAM" id="MobiDB-lite"/>
    </source>
</evidence>
<dbReference type="EMBL" id="ML976746">
    <property type="protein sequence ID" value="KAF1966430.1"/>
    <property type="molecule type" value="Genomic_DNA"/>
</dbReference>
<organism evidence="2 3">
    <name type="scientific">Bimuria novae-zelandiae CBS 107.79</name>
    <dbReference type="NCBI Taxonomy" id="1447943"/>
    <lineage>
        <taxon>Eukaryota</taxon>
        <taxon>Fungi</taxon>
        <taxon>Dikarya</taxon>
        <taxon>Ascomycota</taxon>
        <taxon>Pezizomycotina</taxon>
        <taxon>Dothideomycetes</taxon>
        <taxon>Pleosporomycetidae</taxon>
        <taxon>Pleosporales</taxon>
        <taxon>Massarineae</taxon>
        <taxon>Didymosphaeriaceae</taxon>
        <taxon>Bimuria</taxon>
    </lineage>
</organism>
<dbReference type="AlphaFoldDB" id="A0A6A5UPU8"/>
<dbReference type="Proteomes" id="UP000800036">
    <property type="component" value="Unassembled WGS sequence"/>
</dbReference>
<feature type="region of interest" description="Disordered" evidence="1">
    <location>
        <begin position="260"/>
        <end position="281"/>
    </location>
</feature>
<sequence length="325" mass="35422">MTNTDALSLPGRQTRSRTGTTCVPTVKATQAPATMTSARRTKATIRKPASKPASRSNKSKTASRNTREDSLSRRFPGLLPNLLGSPLSSSPPPTSAPAPAPTPVPPAIAAAAVVVPSSPPRASSPVPGPSYDMEIEYTLRVNRTTKVKHMAITTRRDFLIWDMEDMVETMVRNPASEVGGRDYRVVTIGIAFRAGRRAKTSRSAFKHKTLTDFVESGDALMKDMDRAAEALRGCDFLEIRVDVKVEVTLLQKAFPRVYANEPSSPGQTNTPPPVAAAVPRGSRTTQLLQAETQQEIRFSLADLLSSIHERWICHESLCSNYGHWC</sequence>
<feature type="compositionally biased region" description="Polar residues" evidence="1">
    <location>
        <begin position="53"/>
        <end position="64"/>
    </location>
</feature>
<name>A0A6A5UPU8_9PLEO</name>
<feature type="compositionally biased region" description="Pro residues" evidence="1">
    <location>
        <begin position="89"/>
        <end position="103"/>
    </location>
</feature>
<dbReference type="OrthoDB" id="3800774at2759"/>
<feature type="compositionally biased region" description="Low complexity" evidence="1">
    <location>
        <begin position="76"/>
        <end position="88"/>
    </location>
</feature>
<feature type="compositionally biased region" description="Polar residues" evidence="1">
    <location>
        <begin position="1"/>
        <end position="38"/>
    </location>
</feature>
<keyword evidence="3" id="KW-1185">Reference proteome</keyword>
<evidence type="ECO:0000313" key="3">
    <source>
        <dbReference type="Proteomes" id="UP000800036"/>
    </source>
</evidence>